<comment type="similarity">
    <text evidence="2">Belongs to the major facilitator superfamily. Sugar transporter (TC 2.A.1.1) family.</text>
</comment>
<evidence type="ECO:0000256" key="2">
    <source>
        <dbReference type="ARBA" id="ARBA00010992"/>
    </source>
</evidence>
<evidence type="ECO:0000256" key="5">
    <source>
        <dbReference type="ARBA" id="ARBA00022989"/>
    </source>
</evidence>
<evidence type="ECO:0000256" key="1">
    <source>
        <dbReference type="ARBA" id="ARBA00004141"/>
    </source>
</evidence>
<organism evidence="9 10">
    <name type="scientific">Linum trigynum</name>
    <dbReference type="NCBI Taxonomy" id="586398"/>
    <lineage>
        <taxon>Eukaryota</taxon>
        <taxon>Viridiplantae</taxon>
        <taxon>Streptophyta</taxon>
        <taxon>Embryophyta</taxon>
        <taxon>Tracheophyta</taxon>
        <taxon>Spermatophyta</taxon>
        <taxon>Magnoliopsida</taxon>
        <taxon>eudicotyledons</taxon>
        <taxon>Gunneridae</taxon>
        <taxon>Pentapetalae</taxon>
        <taxon>rosids</taxon>
        <taxon>fabids</taxon>
        <taxon>Malpighiales</taxon>
        <taxon>Linaceae</taxon>
        <taxon>Linum</taxon>
    </lineage>
</organism>
<sequence length="146" mass="15810">MATIPKAFAILVTIIASLASFTFGFGYQSCILVTAATTPMMQELHLSEADLFNKLLINIHFCVACFISGLAADTFGRRPTLIASAILSFTGFIVMTHSFSYTTFLVGRNVSLFGIGVGVLVAPLYIGEVAYPSHRGFLNTIPERTY</sequence>
<proteinExistence type="inferred from homology"/>
<dbReference type="InterPro" id="IPR005828">
    <property type="entry name" value="MFS_sugar_transport-like"/>
</dbReference>
<dbReference type="PROSITE" id="PS50850">
    <property type="entry name" value="MFS"/>
    <property type="match status" value="1"/>
</dbReference>
<evidence type="ECO:0000256" key="3">
    <source>
        <dbReference type="ARBA" id="ARBA00022597"/>
    </source>
</evidence>
<keyword evidence="6 7" id="KW-0472">Membrane</keyword>
<evidence type="ECO:0000313" key="9">
    <source>
        <dbReference type="EMBL" id="CAL1397461.1"/>
    </source>
</evidence>
<gene>
    <name evidence="9" type="ORF">LTRI10_LOCUS37760</name>
</gene>
<evidence type="ECO:0000256" key="4">
    <source>
        <dbReference type="ARBA" id="ARBA00022692"/>
    </source>
</evidence>
<feature type="domain" description="Major facilitator superfamily (MFS) profile" evidence="8">
    <location>
        <begin position="12"/>
        <end position="146"/>
    </location>
</feature>
<reference evidence="9 10" key="1">
    <citation type="submission" date="2024-04" db="EMBL/GenBank/DDBJ databases">
        <authorList>
            <person name="Fracassetti M."/>
        </authorList>
    </citation>
    <scope>NUCLEOTIDE SEQUENCE [LARGE SCALE GENOMIC DNA]</scope>
</reference>
<dbReference type="PANTHER" id="PTHR48021:SF1">
    <property type="entry name" value="GH07001P-RELATED"/>
    <property type="match status" value="1"/>
</dbReference>
<dbReference type="EMBL" id="OZ034819">
    <property type="protein sequence ID" value="CAL1397461.1"/>
    <property type="molecule type" value="Genomic_DNA"/>
</dbReference>
<comment type="subcellular location">
    <subcellularLocation>
        <location evidence="1">Membrane</location>
        <topology evidence="1">Multi-pass membrane protein</topology>
    </subcellularLocation>
</comment>
<feature type="transmembrane region" description="Helical" evidence="7">
    <location>
        <begin position="51"/>
        <end position="72"/>
    </location>
</feature>
<dbReference type="Pfam" id="PF00083">
    <property type="entry name" value="Sugar_tr"/>
    <property type="match status" value="1"/>
</dbReference>
<keyword evidence="3" id="KW-0762">Sugar transport</keyword>
<name>A0AAV2FGQ1_9ROSI</name>
<dbReference type="Gene3D" id="1.20.1250.20">
    <property type="entry name" value="MFS general substrate transporter like domains"/>
    <property type="match status" value="1"/>
</dbReference>
<dbReference type="InterPro" id="IPR036259">
    <property type="entry name" value="MFS_trans_sf"/>
</dbReference>
<feature type="transmembrane region" description="Helical" evidence="7">
    <location>
        <begin position="105"/>
        <end position="126"/>
    </location>
</feature>
<dbReference type="GO" id="GO:0016020">
    <property type="term" value="C:membrane"/>
    <property type="evidence" value="ECO:0007669"/>
    <property type="project" value="UniProtKB-SubCell"/>
</dbReference>
<evidence type="ECO:0000256" key="6">
    <source>
        <dbReference type="ARBA" id="ARBA00023136"/>
    </source>
</evidence>
<dbReference type="AlphaFoldDB" id="A0AAV2FGQ1"/>
<evidence type="ECO:0000313" key="10">
    <source>
        <dbReference type="Proteomes" id="UP001497516"/>
    </source>
</evidence>
<dbReference type="GO" id="GO:0022857">
    <property type="term" value="F:transmembrane transporter activity"/>
    <property type="evidence" value="ECO:0007669"/>
    <property type="project" value="InterPro"/>
</dbReference>
<accession>A0AAV2FGQ1</accession>
<protein>
    <recommendedName>
        <fullName evidence="8">Major facilitator superfamily (MFS) profile domain-containing protein</fullName>
    </recommendedName>
</protein>
<keyword evidence="5 7" id="KW-1133">Transmembrane helix</keyword>
<evidence type="ECO:0000259" key="8">
    <source>
        <dbReference type="PROSITE" id="PS50850"/>
    </source>
</evidence>
<dbReference type="SUPFAM" id="SSF103473">
    <property type="entry name" value="MFS general substrate transporter"/>
    <property type="match status" value="1"/>
</dbReference>
<dbReference type="InterPro" id="IPR050549">
    <property type="entry name" value="MFS_Trehalose_Transporter"/>
</dbReference>
<keyword evidence="3" id="KW-0813">Transport</keyword>
<dbReference type="InterPro" id="IPR020846">
    <property type="entry name" value="MFS_dom"/>
</dbReference>
<keyword evidence="4 7" id="KW-0812">Transmembrane</keyword>
<feature type="transmembrane region" description="Helical" evidence="7">
    <location>
        <begin position="79"/>
        <end position="99"/>
    </location>
</feature>
<dbReference type="Proteomes" id="UP001497516">
    <property type="component" value="Chromosome 6"/>
</dbReference>
<dbReference type="PANTHER" id="PTHR48021">
    <property type="match status" value="1"/>
</dbReference>
<evidence type="ECO:0000256" key="7">
    <source>
        <dbReference type="SAM" id="Phobius"/>
    </source>
</evidence>
<keyword evidence="10" id="KW-1185">Reference proteome</keyword>